<sequence>MNFLSKKLKPEKYLGLFILGFIVFSLFYLPYLLFLKGMGEYKSIPDIVEQQLAAIKHHKKVIYGSGIRPMNYFYKKELMEHIHPQIIAWGSSRVMQFRQKMFLSKFVNLGGMMTSLDAGLRSYKDIIRAKPKLVLLGIDFWWFNENFQNKNYKETIAPKLYKPKSSDLLTVRDWLKNGKLTYTDFLKGVLQFPNKGIGVSGILHEEGFGPDGSYYYTGIITGQKQHHDIGFADTLLRIKTGERRFQYGETLSKAHFKEFMFLLDEFQRQHIEVILFFPPLAAASNRMINHLSEKYSYIPQLKKALKAAGYHYYDYSEPGLIQSSDCEFIDGFHGGDVTYARILKDLAKQEPELAKYVDMNFLEKSIAQYSGFAYIPDGQFIPGEIDFLEIGCSKGNPQKTTA</sequence>
<name>A0A377G5P6_9GAMM</name>
<dbReference type="GeneID" id="93291225"/>
<feature type="transmembrane region" description="Helical" evidence="1">
    <location>
        <begin position="13"/>
        <end position="34"/>
    </location>
</feature>
<protein>
    <submittedName>
        <fullName evidence="2">Uncharacterized protein</fullName>
    </submittedName>
</protein>
<dbReference type="RefSeq" id="WP_010652339.1">
    <property type="nucleotide sequence ID" value="NZ_JAPHOO010000002.1"/>
</dbReference>
<accession>A0A377G5P6</accession>
<dbReference type="Proteomes" id="UP000254554">
    <property type="component" value="Unassembled WGS sequence"/>
</dbReference>
<evidence type="ECO:0000313" key="3">
    <source>
        <dbReference type="Proteomes" id="UP000254554"/>
    </source>
</evidence>
<keyword evidence="1" id="KW-0472">Membrane</keyword>
<gene>
    <name evidence="2" type="ORF">NCTC11370_00172</name>
</gene>
<dbReference type="AlphaFoldDB" id="A0A377G5P6"/>
<organism evidence="2 3">
    <name type="scientific">Fluoribacter dumoffii</name>
    <dbReference type="NCBI Taxonomy" id="463"/>
    <lineage>
        <taxon>Bacteria</taxon>
        <taxon>Pseudomonadati</taxon>
        <taxon>Pseudomonadota</taxon>
        <taxon>Gammaproteobacteria</taxon>
        <taxon>Legionellales</taxon>
        <taxon>Legionellaceae</taxon>
        <taxon>Fluoribacter</taxon>
    </lineage>
</organism>
<keyword evidence="1" id="KW-1133">Transmembrane helix</keyword>
<evidence type="ECO:0000313" key="2">
    <source>
        <dbReference type="EMBL" id="STO20127.1"/>
    </source>
</evidence>
<keyword evidence="1" id="KW-0812">Transmembrane</keyword>
<keyword evidence="3" id="KW-1185">Reference proteome</keyword>
<dbReference type="EMBL" id="UGGT01000001">
    <property type="protein sequence ID" value="STO20127.1"/>
    <property type="molecule type" value="Genomic_DNA"/>
</dbReference>
<proteinExistence type="predicted"/>
<dbReference type="OrthoDB" id="9767863at2"/>
<evidence type="ECO:0000256" key="1">
    <source>
        <dbReference type="SAM" id="Phobius"/>
    </source>
</evidence>
<dbReference type="STRING" id="1094715.GCA_000236165_00173"/>
<reference evidence="2 3" key="1">
    <citation type="submission" date="2018-06" db="EMBL/GenBank/DDBJ databases">
        <authorList>
            <consortium name="Pathogen Informatics"/>
            <person name="Doyle S."/>
        </authorList>
    </citation>
    <scope>NUCLEOTIDE SEQUENCE [LARGE SCALE GENOMIC DNA]</scope>
    <source>
        <strain evidence="2 3">NCTC11370</strain>
    </source>
</reference>